<evidence type="ECO:0000313" key="3">
    <source>
        <dbReference type="Proteomes" id="UP000215144"/>
    </source>
</evidence>
<dbReference type="Proteomes" id="UP000215144">
    <property type="component" value="Chromosome 1"/>
</dbReference>
<dbReference type="InterPro" id="IPR025270">
    <property type="entry name" value="DUF4044"/>
</dbReference>
<name>A0A239X282_STRAI</name>
<feature type="transmembrane region" description="Helical" evidence="1">
    <location>
        <begin position="23"/>
        <end position="44"/>
    </location>
</feature>
<keyword evidence="1" id="KW-0472">Membrane</keyword>
<organism evidence="2 3">
    <name type="scientific">Streptococcus acidominimus</name>
    <dbReference type="NCBI Taxonomy" id="1326"/>
    <lineage>
        <taxon>Bacteria</taxon>
        <taxon>Bacillati</taxon>
        <taxon>Bacillota</taxon>
        <taxon>Bacilli</taxon>
        <taxon>Lactobacillales</taxon>
        <taxon>Streptococcaceae</taxon>
        <taxon>Streptococcus</taxon>
    </lineage>
</organism>
<dbReference type="EMBL" id="LT906454">
    <property type="protein sequence ID" value="SNV40074.1"/>
    <property type="molecule type" value="Genomic_DNA"/>
</dbReference>
<sequence length="49" mass="5274">MEEVFLLAFGDNGPRKKTAFQKLTILIVVLMLVITVAGILVSALGSLGW</sequence>
<evidence type="ECO:0000256" key="1">
    <source>
        <dbReference type="SAM" id="Phobius"/>
    </source>
</evidence>
<reference evidence="2 3" key="1">
    <citation type="submission" date="2017-06" db="EMBL/GenBank/DDBJ databases">
        <authorList>
            <consortium name="Pathogen Informatics"/>
        </authorList>
    </citation>
    <scope>NUCLEOTIDE SEQUENCE [LARGE SCALE GENOMIC DNA]</scope>
    <source>
        <strain evidence="2 3">NCTC11291</strain>
    </source>
</reference>
<keyword evidence="1" id="KW-1133">Transmembrane helix</keyword>
<dbReference type="Pfam" id="PF13253">
    <property type="entry name" value="DUF4044"/>
    <property type="match status" value="1"/>
</dbReference>
<gene>
    <name evidence="2" type="ORF">SAMEA4504048_01092</name>
</gene>
<proteinExistence type="predicted"/>
<keyword evidence="1" id="KW-0812">Transmembrane</keyword>
<accession>A0A239X282</accession>
<evidence type="ECO:0000313" key="2">
    <source>
        <dbReference type="EMBL" id="SNV40074.1"/>
    </source>
</evidence>
<dbReference type="KEGG" id="saco:SAME_01092"/>
<dbReference type="AlphaFoldDB" id="A0A239X282"/>
<protein>
    <submittedName>
        <fullName evidence="2">Membrane protein</fullName>
    </submittedName>
</protein>